<evidence type="ECO:0000313" key="1">
    <source>
        <dbReference type="EMBL" id="OQB41367.1"/>
    </source>
</evidence>
<comment type="caution">
    <text evidence="1">The sequence shown here is derived from an EMBL/GenBank/DDBJ whole genome shotgun (WGS) entry which is preliminary data.</text>
</comment>
<sequence>MLSSSFWISHFGLANFTKSSILKVISSHSINIFLKCNKYNRTKAVILTSFLQYFLSSSRCFLSQVSWYCFHKSSHLVPDSSVFCIHIRVSDNLFSHILFPDMFRINWNMSKLFLFIIPSSFSPNPHCFMLIGLSKAKLLNHIIYHSNSVRVLAKSFKLFISM</sequence>
<reference evidence="1" key="1">
    <citation type="submission" date="2017-02" db="EMBL/GenBank/DDBJ databases">
        <title>Delving into the versatile metabolic prowess of the omnipresent phylum Bacteroidetes.</title>
        <authorList>
            <person name="Nobu M.K."/>
            <person name="Mei R."/>
            <person name="Narihiro T."/>
            <person name="Kuroda K."/>
            <person name="Liu W.-T."/>
        </authorList>
    </citation>
    <scope>NUCLEOTIDE SEQUENCE</scope>
    <source>
        <strain evidence="1">ADurb.Bin160</strain>
    </source>
</reference>
<dbReference type="AlphaFoldDB" id="A0A1V5ZMC4"/>
<dbReference type="Proteomes" id="UP000485621">
    <property type="component" value="Unassembled WGS sequence"/>
</dbReference>
<dbReference type="EMBL" id="MWDB01000018">
    <property type="protein sequence ID" value="OQB41367.1"/>
    <property type="molecule type" value="Genomic_DNA"/>
</dbReference>
<proteinExistence type="predicted"/>
<gene>
    <name evidence="1" type="ORF">BWY04_00871</name>
</gene>
<organism evidence="1">
    <name type="scientific">candidate division CPR1 bacterium ADurb.Bin160</name>
    <dbReference type="NCBI Taxonomy" id="1852826"/>
    <lineage>
        <taxon>Bacteria</taxon>
        <taxon>candidate division CPR1</taxon>
    </lineage>
</organism>
<name>A0A1V5ZMC4_9BACT</name>
<protein>
    <submittedName>
        <fullName evidence="1">Uncharacterized protein</fullName>
    </submittedName>
</protein>
<accession>A0A1V5ZMC4</accession>